<keyword evidence="3" id="KW-1185">Reference proteome</keyword>
<keyword evidence="1" id="KW-0812">Transmembrane</keyword>
<dbReference type="GO" id="GO:0016020">
    <property type="term" value="C:membrane"/>
    <property type="evidence" value="ECO:0007669"/>
    <property type="project" value="InterPro"/>
</dbReference>
<evidence type="ECO:0000313" key="2">
    <source>
        <dbReference type="EMBL" id="MBS4198528.1"/>
    </source>
</evidence>
<feature type="transmembrane region" description="Helical" evidence="1">
    <location>
        <begin position="309"/>
        <end position="328"/>
    </location>
</feature>
<feature type="transmembrane region" description="Helical" evidence="1">
    <location>
        <begin position="284"/>
        <end position="303"/>
    </location>
</feature>
<evidence type="ECO:0000313" key="3">
    <source>
        <dbReference type="Proteomes" id="UP000682713"/>
    </source>
</evidence>
<evidence type="ECO:0000256" key="1">
    <source>
        <dbReference type="SAM" id="Phobius"/>
    </source>
</evidence>
<feature type="transmembrane region" description="Helical" evidence="1">
    <location>
        <begin position="59"/>
        <end position="81"/>
    </location>
</feature>
<feature type="transmembrane region" description="Helical" evidence="1">
    <location>
        <begin position="349"/>
        <end position="373"/>
    </location>
</feature>
<protein>
    <submittedName>
        <fullName evidence="2">ABC transporter permease</fullName>
    </submittedName>
</protein>
<comment type="caution">
    <text evidence="2">The sequence shown here is derived from an EMBL/GenBank/DDBJ whole genome shotgun (WGS) entry which is preliminary data.</text>
</comment>
<feature type="transmembrane region" description="Helical" evidence="1">
    <location>
        <begin position="190"/>
        <end position="207"/>
    </location>
</feature>
<dbReference type="InterPro" id="IPR010288">
    <property type="entry name" value="EcsB_ABC"/>
</dbReference>
<dbReference type="RefSeq" id="WP_213109278.1">
    <property type="nucleotide sequence ID" value="NZ_JAGYPJ010000001.1"/>
</dbReference>
<reference evidence="2 3" key="1">
    <citation type="submission" date="2021-05" db="EMBL/GenBank/DDBJ databases">
        <title>Novel Bacillus species.</title>
        <authorList>
            <person name="Liu G."/>
        </authorList>
    </citation>
    <scope>NUCLEOTIDE SEQUENCE [LARGE SCALE GENOMIC DNA]</scope>
    <source>
        <strain evidence="2 3">FJAT-49732</strain>
    </source>
</reference>
<gene>
    <name evidence="2" type="ORF">KHA93_02555</name>
</gene>
<feature type="transmembrane region" description="Helical" evidence="1">
    <location>
        <begin position="379"/>
        <end position="397"/>
    </location>
</feature>
<feature type="transmembrane region" description="Helical" evidence="1">
    <location>
        <begin position="132"/>
        <end position="155"/>
    </location>
</feature>
<dbReference type="Proteomes" id="UP000682713">
    <property type="component" value="Unassembled WGS sequence"/>
</dbReference>
<accession>A0A942YIP4</accession>
<dbReference type="AlphaFoldDB" id="A0A942YIP4"/>
<sequence length="408" mass="47937">MKHIYELWRERFQTYLKELRRYLKYMFNDHLLFVLIFGGGAAIYYYSGWVKTLTSGFPVGIVMAFILGIVLTVSPISTLLKEADLVFLLPLETKLGPYFRKGMSVSFISQTYIILLILAACMPMYVQVTGNGFQMFFYMLLLALGLKLWNLMIHWQMLKIRDSYAQIYNWIIRYIFNALLFYFFIEKASFWFFGVVLLIMAVFTIYVREATKDKTIKWEILIEKEQGRMQAFYQAANMFTDVPHLRGRVNRRRWLDPIFSVIPYGSEHTYRFLFSRTLLRMSEFSGLIIRLSLISIFIILFSGNFYLSVIISLLFLYLTGFQLFPLLRKHELKIWTSLYPVEQSQKRKAFLALLLQILLAQAVLFGICAFISAGLRNGIIVLVISIIFTFVFAKLYAPGRVMKLEKYY</sequence>
<keyword evidence="1" id="KW-1133">Transmembrane helix</keyword>
<proteinExistence type="predicted"/>
<keyword evidence="1" id="KW-0472">Membrane</keyword>
<dbReference type="EMBL" id="JAGYPJ010000001">
    <property type="protein sequence ID" value="MBS4198528.1"/>
    <property type="molecule type" value="Genomic_DNA"/>
</dbReference>
<organism evidence="2 3">
    <name type="scientific">Lederbergia citrisecunda</name>
    <dbReference type="NCBI Taxonomy" id="2833583"/>
    <lineage>
        <taxon>Bacteria</taxon>
        <taxon>Bacillati</taxon>
        <taxon>Bacillota</taxon>
        <taxon>Bacilli</taxon>
        <taxon>Bacillales</taxon>
        <taxon>Bacillaceae</taxon>
        <taxon>Lederbergia</taxon>
    </lineage>
</organism>
<feature type="transmembrane region" description="Helical" evidence="1">
    <location>
        <begin position="102"/>
        <end position="126"/>
    </location>
</feature>
<feature type="transmembrane region" description="Helical" evidence="1">
    <location>
        <begin position="167"/>
        <end position="184"/>
    </location>
</feature>
<dbReference type="Pfam" id="PF05975">
    <property type="entry name" value="EcsB"/>
    <property type="match status" value="1"/>
</dbReference>
<dbReference type="PIRSF" id="PIRSF037259">
    <property type="entry name" value="EcsB_ABC"/>
    <property type="match status" value="1"/>
</dbReference>
<feature type="transmembrane region" description="Helical" evidence="1">
    <location>
        <begin position="30"/>
        <end position="47"/>
    </location>
</feature>
<name>A0A942YIP4_9BACI</name>